<evidence type="ECO:0000313" key="1">
    <source>
        <dbReference type="EMBL" id="CAD8361970.1"/>
    </source>
</evidence>
<protein>
    <submittedName>
        <fullName evidence="1">Uncharacterized protein</fullName>
    </submittedName>
</protein>
<dbReference type="EMBL" id="HBEJ01002889">
    <property type="protein sequence ID" value="CAD8361970.1"/>
    <property type="molecule type" value="Transcribed_RNA"/>
</dbReference>
<proteinExistence type="predicted"/>
<sequence length="118" mass="11618">MAIVAATFPAMHPLASRRVTGAAVTALLASASVFVASSSPAAFAMSTSSTTTCTVPSALSSHDFRSTSLQPITLGTDPVSSLPIASVGDKLTAKDVLASQIATGGGAGAVAFVVRRPG</sequence>
<organism evidence="1">
    <name type="scientific">Minutocellus polymorphus</name>
    <dbReference type="NCBI Taxonomy" id="265543"/>
    <lineage>
        <taxon>Eukaryota</taxon>
        <taxon>Sar</taxon>
        <taxon>Stramenopiles</taxon>
        <taxon>Ochrophyta</taxon>
        <taxon>Bacillariophyta</taxon>
        <taxon>Mediophyceae</taxon>
        <taxon>Cymatosirophycidae</taxon>
        <taxon>Cymatosirales</taxon>
        <taxon>Cymatosiraceae</taxon>
        <taxon>Minutocellus</taxon>
    </lineage>
</organism>
<reference evidence="1" key="1">
    <citation type="submission" date="2021-01" db="EMBL/GenBank/DDBJ databases">
        <authorList>
            <person name="Corre E."/>
            <person name="Pelletier E."/>
            <person name="Niang G."/>
            <person name="Scheremetjew M."/>
            <person name="Finn R."/>
            <person name="Kale V."/>
            <person name="Holt S."/>
            <person name="Cochrane G."/>
            <person name="Meng A."/>
            <person name="Brown T."/>
            <person name="Cohen L."/>
        </authorList>
    </citation>
    <scope>NUCLEOTIDE SEQUENCE</scope>
    <source>
        <strain evidence="1">CCMP3303</strain>
    </source>
</reference>
<dbReference type="AlphaFoldDB" id="A0A7S0AFP4"/>
<accession>A0A7S0AFP4</accession>
<name>A0A7S0AFP4_9STRA</name>
<gene>
    <name evidence="1" type="ORF">MPOL1434_LOCUS1694</name>
</gene>